<feature type="transmembrane region" description="Helical" evidence="1">
    <location>
        <begin position="60"/>
        <end position="79"/>
    </location>
</feature>
<dbReference type="STRING" id="426757.SAMN04488127_3130"/>
<accession>A0A1H7CD35</accession>
<protein>
    <submittedName>
        <fullName evidence="2">Uncharacterized protein</fullName>
    </submittedName>
</protein>
<dbReference type="AlphaFoldDB" id="A0A1H7CD35"/>
<gene>
    <name evidence="2" type="ORF">SAMN04488127_3130</name>
</gene>
<keyword evidence="1" id="KW-0812">Transmembrane</keyword>
<evidence type="ECO:0000313" key="3">
    <source>
        <dbReference type="Proteomes" id="UP000199200"/>
    </source>
</evidence>
<keyword evidence="1" id="KW-0472">Membrane</keyword>
<proteinExistence type="predicted"/>
<evidence type="ECO:0000256" key="1">
    <source>
        <dbReference type="SAM" id="Phobius"/>
    </source>
</evidence>
<name>A0A1H7CD35_9BACL</name>
<dbReference type="EMBL" id="FNZF01000012">
    <property type="protein sequence ID" value="SEJ87609.1"/>
    <property type="molecule type" value="Genomic_DNA"/>
</dbReference>
<dbReference type="RefSeq" id="WP_092056209.1">
    <property type="nucleotide sequence ID" value="NZ_FNZF01000012.1"/>
</dbReference>
<dbReference type="Proteomes" id="UP000199200">
    <property type="component" value="Unassembled WGS sequence"/>
</dbReference>
<dbReference type="OrthoDB" id="2456561at2"/>
<evidence type="ECO:0000313" key="2">
    <source>
        <dbReference type="EMBL" id="SEJ87609.1"/>
    </source>
</evidence>
<sequence length="92" mass="10095">MDSMINLMLLGVALISGGMFGYIFLTLYQRNKKAGLALLATALVAALLQLYLLFFLSPWLTAAVFVIYAVIGAVVAWTLKKKQRQAADRSVK</sequence>
<feature type="transmembrane region" description="Helical" evidence="1">
    <location>
        <begin position="35"/>
        <end position="54"/>
    </location>
</feature>
<keyword evidence="3" id="KW-1185">Reference proteome</keyword>
<feature type="transmembrane region" description="Helical" evidence="1">
    <location>
        <begin position="6"/>
        <end position="28"/>
    </location>
</feature>
<keyword evidence="1" id="KW-1133">Transmembrane helix</keyword>
<organism evidence="2 3">
    <name type="scientific">Bhargavaea ginsengi</name>
    <dbReference type="NCBI Taxonomy" id="426757"/>
    <lineage>
        <taxon>Bacteria</taxon>
        <taxon>Bacillati</taxon>
        <taxon>Bacillota</taxon>
        <taxon>Bacilli</taxon>
        <taxon>Bacillales</taxon>
        <taxon>Caryophanaceae</taxon>
        <taxon>Bhargavaea</taxon>
    </lineage>
</organism>
<reference evidence="3" key="1">
    <citation type="submission" date="2016-10" db="EMBL/GenBank/DDBJ databases">
        <authorList>
            <person name="Varghese N."/>
            <person name="Submissions S."/>
        </authorList>
    </citation>
    <scope>NUCLEOTIDE SEQUENCE [LARGE SCALE GENOMIC DNA]</scope>
    <source>
        <strain evidence="3">CGMCC 1.6763</strain>
    </source>
</reference>